<dbReference type="Pfam" id="PF18883">
    <property type="entry name" value="AC_1"/>
    <property type="match status" value="1"/>
</dbReference>
<dbReference type="EMBL" id="CAJZAG010000015">
    <property type="protein sequence ID" value="CAG9185679.1"/>
    <property type="molecule type" value="Genomic_DNA"/>
</dbReference>
<feature type="compositionally biased region" description="Polar residues" evidence="1">
    <location>
        <begin position="363"/>
        <end position="374"/>
    </location>
</feature>
<reference evidence="3 4" key="1">
    <citation type="submission" date="2021-08" db="EMBL/GenBank/DDBJ databases">
        <authorList>
            <person name="Peeters C."/>
        </authorList>
    </citation>
    <scope>NUCLEOTIDE SEQUENCE [LARGE SCALE GENOMIC DNA]</scope>
    <source>
        <strain evidence="3 4">LMG 32289</strain>
    </source>
</reference>
<accession>A0ABM8XYZ1</accession>
<proteinExistence type="predicted"/>
<dbReference type="InterPro" id="IPR011050">
    <property type="entry name" value="Pectin_lyase_fold/virulence"/>
</dbReference>
<evidence type="ECO:0000313" key="4">
    <source>
        <dbReference type="Proteomes" id="UP000706525"/>
    </source>
</evidence>
<keyword evidence="4" id="KW-1185">Reference proteome</keyword>
<comment type="caution">
    <text evidence="3">The sequence shown here is derived from an EMBL/GenBank/DDBJ whole genome shotgun (WGS) entry which is preliminary data.</text>
</comment>
<sequence length="1091" mass="110642">MTAIGETRHDEGKPCIPPARSAIKRWTRRLWTGTALFTMCANSLQAQNVGPGTITTTIVNNASTGDQTIVGNTTVAPTGASPGTSVTAGTLTLDPSAAGFTAGPIAIQSASGHGLFTNSATAAAAIVGRPGVTVSTSTFGSAAVALGSAASIDATGLTISNTATGNGGGYGAVAQTGGRISLTNSTIVTTRTAAIALGSSGAGSSLTLSGVNGIISNGARGIGVYAQNGGTIVLPASTVLNMNGQASTGIVLDAAPQSGTAIGNGLTIHLTGTGEASPNGSTGVAAVAGSSATLRGLVIDGADAGTGIYVTSGDPRGIGAANAGTSSSVTLSDATITIGRAGGSSIGLASTSTSALVTDAGSTTPALTSLTSGTPAGLRATPGSQSTASSTSTINATNTTINMNAANGFGVYAGARAVSGLNAINLTGSTINSTGAGTYALGADQNGQVTATGSTVSASGNGGGALYLITGTDVTGGVGPSIQLDNTNVTTIGNVAGIVSQNFSNTLMNRVTMTGGTMSVPDSVAIFASGGQSSITTDNATVTGGTRLLEAVGSATAPQPTVVDLTARNGSVLSGDAFANATATANIALQTNSRWSGAAQDVTNVNAGATSIWSLTGNSRVVQQVTNAGTIAFTAPVSGSFKTLTTQNYVGNNGVLGVNTFLGADGSASDKLIIDGGTASGASGIRVTNAGGPGALTTQNGILVVDVANGGTTGATSFTQTGRAVGGIYEYRLFRGATDGTNPNAWYLRSEQQEPPSPPIPPPPNPSVIVPLLRPEVGAYLANQRLAAGFLVHSLHDRLGEPQWTEQQTFENDEARRGDGWVRLVGKDIGSRTSNGTFDVQSTAWMLQMGGDVAQWSIFRGDDRLHVGGMFGYNWGSSTGRASGNPFKADSDVQGVNIGVYGTWFQNDQARLGWYTDLWAQFGWFTNHVNGELLPTASYNSKVLALSAETGYAWLPSFTRDWVIEPQGQIIYVHGYQGTFTEPTGTQVGGSDASGVITRLGVRMHRTWIDGKGYRYQPYVTLNWWHDSVDNQVALNGVSMGDLYPSNRYEVKLGLDVQGRKGWTGWSNVGWQWGSQSYHAFIGRLGVKYTW</sequence>
<gene>
    <name evidence="3" type="ORF">LMG32289_06050</name>
</gene>
<evidence type="ECO:0000256" key="1">
    <source>
        <dbReference type="SAM" id="MobiDB-lite"/>
    </source>
</evidence>
<dbReference type="PANTHER" id="PTHR12338:SF5">
    <property type="entry name" value="ANTIGEN 43-RELATED"/>
    <property type="match status" value="1"/>
</dbReference>
<organism evidence="3 4">
    <name type="scientific">Cupriavidus pampae</name>
    <dbReference type="NCBI Taxonomy" id="659251"/>
    <lineage>
        <taxon>Bacteria</taxon>
        <taxon>Pseudomonadati</taxon>
        <taxon>Pseudomonadota</taxon>
        <taxon>Betaproteobacteria</taxon>
        <taxon>Burkholderiales</taxon>
        <taxon>Burkholderiaceae</taxon>
        <taxon>Cupriavidus</taxon>
    </lineage>
</organism>
<dbReference type="SUPFAM" id="SSF103515">
    <property type="entry name" value="Autotransporter"/>
    <property type="match status" value="1"/>
</dbReference>
<dbReference type="PANTHER" id="PTHR12338">
    <property type="entry name" value="AUTOTRANSPORTER"/>
    <property type="match status" value="1"/>
</dbReference>
<protein>
    <recommendedName>
        <fullName evidence="2">Autotransporter domain-containing protein</fullName>
    </recommendedName>
</protein>
<feature type="region of interest" description="Disordered" evidence="1">
    <location>
        <begin position="363"/>
        <end position="392"/>
    </location>
</feature>
<dbReference type="InterPro" id="IPR050909">
    <property type="entry name" value="Bact_Autotransporter_VF"/>
</dbReference>
<dbReference type="SUPFAM" id="SSF51126">
    <property type="entry name" value="Pectin lyase-like"/>
    <property type="match status" value="1"/>
</dbReference>
<dbReference type="InterPro" id="IPR012332">
    <property type="entry name" value="Autotransporter_pectin_lyase_C"/>
</dbReference>
<dbReference type="Pfam" id="PF03797">
    <property type="entry name" value="Autotransporter"/>
    <property type="match status" value="1"/>
</dbReference>
<name>A0ABM8XYZ1_9BURK</name>
<dbReference type="InterPro" id="IPR005546">
    <property type="entry name" value="Autotransporte_beta"/>
</dbReference>
<dbReference type="RefSeq" id="WP_223995031.1">
    <property type="nucleotide sequence ID" value="NZ_CAJZAG010000015.1"/>
</dbReference>
<dbReference type="NCBIfam" id="TIGR01414">
    <property type="entry name" value="autotrans_barl"/>
    <property type="match status" value="1"/>
</dbReference>
<dbReference type="InterPro" id="IPR006315">
    <property type="entry name" value="OM_autotransptr_brl_dom"/>
</dbReference>
<feature type="domain" description="Autotransporter" evidence="2">
    <location>
        <begin position="813"/>
        <end position="1091"/>
    </location>
</feature>
<dbReference type="InterPro" id="IPR043990">
    <property type="entry name" value="AC_1"/>
</dbReference>
<dbReference type="CDD" id="cd01344">
    <property type="entry name" value="PL2_Passenger_AT"/>
    <property type="match status" value="1"/>
</dbReference>
<dbReference type="Gene3D" id="2.40.128.130">
    <property type="entry name" value="Autotransporter beta-domain"/>
    <property type="match status" value="1"/>
</dbReference>
<dbReference type="PROSITE" id="PS51208">
    <property type="entry name" value="AUTOTRANSPORTER"/>
    <property type="match status" value="1"/>
</dbReference>
<dbReference type="Gene3D" id="2.160.20.20">
    <property type="match status" value="1"/>
</dbReference>
<evidence type="ECO:0000313" key="3">
    <source>
        <dbReference type="EMBL" id="CAG9185679.1"/>
    </source>
</evidence>
<feature type="compositionally biased region" description="Low complexity" evidence="1">
    <location>
        <begin position="380"/>
        <end position="392"/>
    </location>
</feature>
<dbReference type="SMART" id="SM00869">
    <property type="entry name" value="Autotransporter"/>
    <property type="match status" value="1"/>
</dbReference>
<dbReference type="InterPro" id="IPR036709">
    <property type="entry name" value="Autotransporte_beta_dom_sf"/>
</dbReference>
<evidence type="ECO:0000259" key="2">
    <source>
        <dbReference type="PROSITE" id="PS51208"/>
    </source>
</evidence>
<dbReference type="Proteomes" id="UP000706525">
    <property type="component" value="Unassembled WGS sequence"/>
</dbReference>